<dbReference type="Proteomes" id="UP000325902">
    <property type="component" value="Unassembled WGS sequence"/>
</dbReference>
<feature type="compositionally biased region" description="Basic and acidic residues" evidence="1">
    <location>
        <begin position="77"/>
        <end position="101"/>
    </location>
</feature>
<feature type="compositionally biased region" description="Basic and acidic residues" evidence="1">
    <location>
        <begin position="170"/>
        <end position="186"/>
    </location>
</feature>
<comment type="caution">
    <text evidence="2">The sequence shown here is derived from an EMBL/GenBank/DDBJ whole genome shotgun (WGS) entry which is preliminary data.</text>
</comment>
<protein>
    <submittedName>
        <fullName evidence="2">Uncharacterized protein</fullName>
    </submittedName>
</protein>
<sequence length="391" mass="42472">MAQGDDYVESAPPAPIEAPDAAAPIEQPEATAPIEPGLDERTELPAQHDSNEETAQAGQDNSGHDQRASVDHTSPAESDHSAPPRRKIDWKSIKRTLKEENTGETNTGDPGSGSTPTAPTSDGGKHGVSTAEDGMESEESYGHGEDGKESTTPRKRVRKNPVAVAEPISGDEKEPPEKKQRGRKEQGGPSGRKSKAELITFLKNCQRQKHGGITTLSTKALQQYPAEFTKECYIRTDSAIMGLNRSELGLTQAEYDRATKNWPNPLGSELPRFFTSDGHLRERSLADNAQARDSANGKFGRTNAGKDTEEAANSTKDTTASTIPTGVQNVVVEAIWKTIGNGQKITAEKLGLQRMGKNIRSLVEFAQEKAKKDILHERFMTKAFEKIMSQS</sequence>
<feature type="compositionally biased region" description="Low complexity" evidence="1">
    <location>
        <begin position="17"/>
        <end position="30"/>
    </location>
</feature>
<feature type="region of interest" description="Disordered" evidence="1">
    <location>
        <begin position="286"/>
        <end position="320"/>
    </location>
</feature>
<feature type="region of interest" description="Disordered" evidence="1">
    <location>
        <begin position="1"/>
        <end position="194"/>
    </location>
</feature>
<gene>
    <name evidence="2" type="ORF">DBV05_g1667</name>
</gene>
<evidence type="ECO:0000256" key="1">
    <source>
        <dbReference type="SAM" id="MobiDB-lite"/>
    </source>
</evidence>
<organism evidence="2 3">
    <name type="scientific">Lasiodiplodia theobromae</name>
    <dbReference type="NCBI Taxonomy" id="45133"/>
    <lineage>
        <taxon>Eukaryota</taxon>
        <taxon>Fungi</taxon>
        <taxon>Dikarya</taxon>
        <taxon>Ascomycota</taxon>
        <taxon>Pezizomycotina</taxon>
        <taxon>Dothideomycetes</taxon>
        <taxon>Dothideomycetes incertae sedis</taxon>
        <taxon>Botryosphaeriales</taxon>
        <taxon>Botryosphaeriaceae</taxon>
        <taxon>Lasiodiplodia</taxon>
    </lineage>
</organism>
<accession>A0A5N5DPA7</accession>
<proteinExistence type="predicted"/>
<keyword evidence="3" id="KW-1185">Reference proteome</keyword>
<feature type="compositionally biased region" description="Polar residues" evidence="1">
    <location>
        <begin position="103"/>
        <end position="120"/>
    </location>
</feature>
<name>A0A5N5DPA7_9PEZI</name>
<feature type="compositionally biased region" description="Polar residues" evidence="1">
    <location>
        <begin position="311"/>
        <end position="320"/>
    </location>
</feature>
<dbReference type="AlphaFoldDB" id="A0A5N5DPA7"/>
<evidence type="ECO:0000313" key="2">
    <source>
        <dbReference type="EMBL" id="KAB2579786.1"/>
    </source>
</evidence>
<evidence type="ECO:0000313" key="3">
    <source>
        <dbReference type="Proteomes" id="UP000325902"/>
    </source>
</evidence>
<dbReference type="EMBL" id="VCHE01000006">
    <property type="protein sequence ID" value="KAB2579786.1"/>
    <property type="molecule type" value="Genomic_DNA"/>
</dbReference>
<reference evidence="2 3" key="1">
    <citation type="journal article" date="2019" name="Sci. Rep.">
        <title>A multi-omics analysis of the grapevine pathogen Lasiodiplodia theobromae reveals that temperature affects the expression of virulence- and pathogenicity-related genes.</title>
        <authorList>
            <person name="Felix C."/>
            <person name="Meneses R."/>
            <person name="Goncalves M.F.M."/>
            <person name="Tilleman L."/>
            <person name="Duarte A.S."/>
            <person name="Jorrin-Novo J.V."/>
            <person name="Van de Peer Y."/>
            <person name="Deforce D."/>
            <person name="Van Nieuwerburgh F."/>
            <person name="Esteves A.C."/>
            <person name="Alves A."/>
        </authorList>
    </citation>
    <scope>NUCLEOTIDE SEQUENCE [LARGE SCALE GENOMIC DNA]</scope>
    <source>
        <strain evidence="2 3">LA-SOL3</strain>
    </source>
</reference>
<feature type="compositionally biased region" description="Basic and acidic residues" evidence="1">
    <location>
        <begin position="140"/>
        <end position="152"/>
    </location>
</feature>